<reference evidence="4" key="1">
    <citation type="submission" date="2019-11" db="EMBL/GenBank/DDBJ databases">
        <title>Whole genome comparisons of Staphylococcus agnetis isolates from cattle and chickens.</title>
        <authorList>
            <person name="Rhoads D."/>
            <person name="Shwani A."/>
            <person name="Adkins P."/>
            <person name="Calcutt M."/>
            <person name="Middleton J."/>
        </authorList>
    </citation>
    <scope>NUCLEOTIDE SEQUENCE</scope>
    <source>
        <strain evidence="4">1387</strain>
    </source>
</reference>
<name>A0A2T4MJ25_9STAP</name>
<accession>A0A2T4MJ25</accession>
<protein>
    <submittedName>
        <fullName evidence="4">Prepilin-type N-terminal cleavage/methylation domain-containing protein</fullName>
    </submittedName>
</protein>
<dbReference type="GeneID" id="57691643"/>
<evidence type="ECO:0000313" key="5">
    <source>
        <dbReference type="Proteomes" id="UP000646308"/>
    </source>
</evidence>
<dbReference type="EMBL" id="WMFL01000088">
    <property type="protein sequence ID" value="NJI03646.1"/>
    <property type="molecule type" value="Genomic_DNA"/>
</dbReference>
<dbReference type="NCBIfam" id="TIGR02532">
    <property type="entry name" value="IV_pilin_GFxxxE"/>
    <property type="match status" value="1"/>
</dbReference>
<dbReference type="Proteomes" id="UP000646308">
    <property type="component" value="Unassembled WGS sequence"/>
</dbReference>
<dbReference type="Pfam" id="PF07963">
    <property type="entry name" value="N_methyl"/>
    <property type="match status" value="1"/>
</dbReference>
<dbReference type="InterPro" id="IPR012902">
    <property type="entry name" value="N_methyl_site"/>
</dbReference>
<organism evidence="4 5">
    <name type="scientific">Staphylococcus agnetis</name>
    <dbReference type="NCBI Taxonomy" id="985762"/>
    <lineage>
        <taxon>Bacteria</taxon>
        <taxon>Bacillati</taxon>
        <taxon>Bacillota</taxon>
        <taxon>Bacilli</taxon>
        <taxon>Bacillales</taxon>
        <taxon>Staphylococcaceae</taxon>
        <taxon>Staphylococcus</taxon>
    </lineage>
</organism>
<keyword evidence="3" id="KW-0472">Membrane</keyword>
<sequence>MNINKLRNSTALLTPKRIKIFVSQSKGFTLIETLVGFSIFSIIITLVPICIVVLFQFKSLLIHDRTYTLEMMIREIGQTVHLVDHKIISVNQSKLTIPYKVETISYSFENSKIVKSVNNKGNITMFNDVLALNFYREDRHIIMRVKYKEGHGTRTHEVIL</sequence>
<dbReference type="GO" id="GO:0030420">
    <property type="term" value="P:establishment of competence for transformation"/>
    <property type="evidence" value="ECO:0007669"/>
    <property type="project" value="UniProtKB-KW"/>
</dbReference>
<evidence type="ECO:0000256" key="3">
    <source>
        <dbReference type="SAM" id="Phobius"/>
    </source>
</evidence>
<dbReference type="PROSITE" id="PS00409">
    <property type="entry name" value="PROKAR_NTER_METHYL"/>
    <property type="match status" value="1"/>
</dbReference>
<dbReference type="GO" id="GO:0009986">
    <property type="term" value="C:cell surface"/>
    <property type="evidence" value="ECO:0007669"/>
    <property type="project" value="UniProtKB-SubCell"/>
</dbReference>
<dbReference type="RefSeq" id="WP_107368914.1">
    <property type="nucleotide sequence ID" value="NZ_CP031266.1"/>
</dbReference>
<dbReference type="AlphaFoldDB" id="A0A2T4MJ25"/>
<feature type="transmembrane region" description="Helical" evidence="3">
    <location>
        <begin position="34"/>
        <end position="55"/>
    </location>
</feature>
<dbReference type="InterPro" id="IPR016977">
    <property type="entry name" value="ComGF"/>
</dbReference>
<evidence type="ECO:0000256" key="1">
    <source>
        <dbReference type="ARBA" id="ARBA00004241"/>
    </source>
</evidence>
<keyword evidence="3" id="KW-0812">Transmembrane</keyword>
<keyword evidence="3" id="KW-1133">Transmembrane helix</keyword>
<proteinExistence type="predicted"/>
<gene>
    <name evidence="4" type="ORF">GLV84_12470</name>
</gene>
<comment type="subcellular location">
    <subcellularLocation>
        <location evidence="1">Cell surface</location>
    </subcellularLocation>
</comment>
<dbReference type="Pfam" id="PF15980">
    <property type="entry name" value="ComGF"/>
    <property type="match status" value="1"/>
</dbReference>
<evidence type="ECO:0000256" key="2">
    <source>
        <dbReference type="ARBA" id="ARBA00023287"/>
    </source>
</evidence>
<comment type="caution">
    <text evidence="4">The sequence shown here is derived from an EMBL/GenBank/DDBJ whole genome shotgun (WGS) entry which is preliminary data.</text>
</comment>
<keyword evidence="2" id="KW-0178">Competence</keyword>
<evidence type="ECO:0000313" key="4">
    <source>
        <dbReference type="EMBL" id="NJI03646.1"/>
    </source>
</evidence>